<dbReference type="GO" id="GO:0030151">
    <property type="term" value="F:molybdenum ion binding"/>
    <property type="evidence" value="ECO:0007669"/>
    <property type="project" value="InterPro"/>
</dbReference>
<gene>
    <name evidence="2" type="ORF">SAMN05660472_02648</name>
</gene>
<sequence>MWIVQGISKKKDDVWKNHQEIFLQTSKDENISLITSKGYDSLTQDIIKGFCHFKFKANFVIKGIDLEKITINTLLTIGDAVIKITEIEKKCHQQCPAFTKNHSCTLGQQIFFGKVVQEGLVKKGAKVNI</sequence>
<dbReference type="InterPro" id="IPR011037">
    <property type="entry name" value="Pyrv_Knase-like_insert_dom_sf"/>
</dbReference>
<dbReference type="GO" id="GO:0030170">
    <property type="term" value="F:pyridoxal phosphate binding"/>
    <property type="evidence" value="ECO:0007669"/>
    <property type="project" value="InterPro"/>
</dbReference>
<reference evidence="2 3" key="1">
    <citation type="submission" date="2016-10" db="EMBL/GenBank/DDBJ databases">
        <authorList>
            <person name="de Groot N.N."/>
        </authorList>
    </citation>
    <scope>NUCLEOTIDE SEQUENCE [LARGE SCALE GENOMIC DNA]</scope>
    <source>
        <strain evidence="2 3">DSM 18346</strain>
    </source>
</reference>
<dbReference type="STRING" id="393762.SAMN05660472_02648"/>
<dbReference type="EMBL" id="FNFP01000008">
    <property type="protein sequence ID" value="SDL11547.1"/>
    <property type="molecule type" value="Genomic_DNA"/>
</dbReference>
<keyword evidence="3" id="KW-1185">Reference proteome</keyword>
<evidence type="ECO:0000313" key="3">
    <source>
        <dbReference type="Proteomes" id="UP000198718"/>
    </source>
</evidence>
<evidence type="ECO:0000259" key="1">
    <source>
        <dbReference type="Pfam" id="PF03473"/>
    </source>
</evidence>
<dbReference type="Gene3D" id="2.40.33.20">
    <property type="entry name" value="PK beta-barrel domain-like"/>
    <property type="match status" value="1"/>
</dbReference>
<dbReference type="InterPro" id="IPR005302">
    <property type="entry name" value="MoCF_Sase_C"/>
</dbReference>
<dbReference type="GO" id="GO:0003824">
    <property type="term" value="F:catalytic activity"/>
    <property type="evidence" value="ECO:0007669"/>
    <property type="project" value="InterPro"/>
</dbReference>
<evidence type="ECO:0000313" key="2">
    <source>
        <dbReference type="EMBL" id="SDL11547.1"/>
    </source>
</evidence>
<dbReference type="SUPFAM" id="SSF50800">
    <property type="entry name" value="PK beta-barrel domain-like"/>
    <property type="match status" value="1"/>
</dbReference>
<dbReference type="Pfam" id="PF03473">
    <property type="entry name" value="MOSC"/>
    <property type="match status" value="1"/>
</dbReference>
<dbReference type="OrthoDB" id="1956660at2"/>
<accession>A0A1G9HF58</accession>
<proteinExistence type="predicted"/>
<dbReference type="Proteomes" id="UP000198718">
    <property type="component" value="Unassembled WGS sequence"/>
</dbReference>
<dbReference type="RefSeq" id="WP_090554410.1">
    <property type="nucleotide sequence ID" value="NZ_FNFP01000008.1"/>
</dbReference>
<protein>
    <recommendedName>
        <fullName evidence="1">MOSC domain-containing protein</fullName>
    </recommendedName>
</protein>
<name>A0A1G9HF58_9FIRM</name>
<feature type="domain" description="MOSC" evidence="1">
    <location>
        <begin position="26"/>
        <end position="127"/>
    </location>
</feature>
<dbReference type="AlphaFoldDB" id="A0A1G9HF58"/>
<organism evidence="2 3">
    <name type="scientific">Natronincola ferrireducens</name>
    <dbReference type="NCBI Taxonomy" id="393762"/>
    <lineage>
        <taxon>Bacteria</taxon>
        <taxon>Bacillati</taxon>
        <taxon>Bacillota</taxon>
        <taxon>Clostridia</taxon>
        <taxon>Peptostreptococcales</taxon>
        <taxon>Natronincolaceae</taxon>
        <taxon>Natronincola</taxon>
    </lineage>
</organism>